<evidence type="ECO:0000313" key="7">
    <source>
        <dbReference type="EMBL" id="CAB3757437.1"/>
    </source>
</evidence>
<evidence type="ECO:0008006" key="9">
    <source>
        <dbReference type="Google" id="ProtNLM"/>
    </source>
</evidence>
<gene>
    <name evidence="7" type="ORF">LMG29739_02700</name>
</gene>
<dbReference type="Pfam" id="PF08085">
    <property type="entry name" value="Entericidin"/>
    <property type="match status" value="1"/>
</dbReference>
<evidence type="ECO:0000256" key="6">
    <source>
        <dbReference type="ARBA" id="ARBA00023288"/>
    </source>
</evidence>
<reference evidence="7 8" key="1">
    <citation type="submission" date="2020-04" db="EMBL/GenBank/DDBJ databases">
        <authorList>
            <person name="De Canck E."/>
        </authorList>
    </citation>
    <scope>NUCLEOTIDE SEQUENCE [LARGE SCALE GENOMIC DNA]</scope>
    <source>
        <strain evidence="7 8">LMG 29739</strain>
    </source>
</reference>
<dbReference type="PROSITE" id="PS51257">
    <property type="entry name" value="PROKAR_LIPOPROTEIN"/>
    <property type="match status" value="1"/>
</dbReference>
<evidence type="ECO:0000256" key="4">
    <source>
        <dbReference type="ARBA" id="ARBA00023136"/>
    </source>
</evidence>
<organism evidence="7 8">
    <name type="scientific">Paraburkholderia solisilvae</name>
    <dbReference type="NCBI Taxonomy" id="624376"/>
    <lineage>
        <taxon>Bacteria</taxon>
        <taxon>Pseudomonadati</taxon>
        <taxon>Pseudomonadota</taxon>
        <taxon>Betaproteobacteria</taxon>
        <taxon>Burkholderiales</taxon>
        <taxon>Burkholderiaceae</taxon>
        <taxon>Paraburkholderia</taxon>
    </lineage>
</organism>
<keyword evidence="8" id="KW-1185">Reference proteome</keyword>
<dbReference type="GO" id="GO:0009636">
    <property type="term" value="P:response to toxic substance"/>
    <property type="evidence" value="ECO:0007669"/>
    <property type="project" value="InterPro"/>
</dbReference>
<dbReference type="AlphaFoldDB" id="A0A6J5DUY7"/>
<evidence type="ECO:0000313" key="8">
    <source>
        <dbReference type="Proteomes" id="UP000494329"/>
    </source>
</evidence>
<sequence length="51" mass="5271">MMNRRLNTALLRPVARVALAGLLLGLAGCNTFNGMGQDLSATGRAISNAAK</sequence>
<evidence type="ECO:0000256" key="5">
    <source>
        <dbReference type="ARBA" id="ARBA00023139"/>
    </source>
</evidence>
<keyword evidence="6" id="KW-0449">Lipoprotein</keyword>
<keyword evidence="2" id="KW-1003">Cell membrane</keyword>
<dbReference type="Proteomes" id="UP000494329">
    <property type="component" value="Unassembled WGS sequence"/>
</dbReference>
<evidence type="ECO:0000256" key="3">
    <source>
        <dbReference type="ARBA" id="ARBA00022729"/>
    </source>
</evidence>
<dbReference type="EMBL" id="CADIKF010000018">
    <property type="protein sequence ID" value="CAB3757437.1"/>
    <property type="molecule type" value="Genomic_DNA"/>
</dbReference>
<dbReference type="RefSeq" id="WP_425496135.1">
    <property type="nucleotide sequence ID" value="NZ_CADIKF010000018.1"/>
</dbReference>
<evidence type="ECO:0000256" key="2">
    <source>
        <dbReference type="ARBA" id="ARBA00022475"/>
    </source>
</evidence>
<protein>
    <recommendedName>
        <fullName evidence="9">Entericidin A</fullName>
    </recommendedName>
</protein>
<accession>A0A6J5DUY7</accession>
<comment type="similarity">
    <text evidence="1">Belongs to the EcnA/EcnB lipoprotein family.</text>
</comment>
<keyword evidence="3" id="KW-0732">Signal</keyword>
<proteinExistence type="inferred from homology"/>
<keyword evidence="4" id="KW-0472">Membrane</keyword>
<name>A0A6J5DUY7_9BURK</name>
<dbReference type="GO" id="GO:0016020">
    <property type="term" value="C:membrane"/>
    <property type="evidence" value="ECO:0007669"/>
    <property type="project" value="InterPro"/>
</dbReference>
<evidence type="ECO:0000256" key="1">
    <source>
        <dbReference type="ARBA" id="ARBA00010296"/>
    </source>
</evidence>
<keyword evidence="5" id="KW-0564">Palmitate</keyword>
<dbReference type="InterPro" id="IPR012556">
    <property type="entry name" value="Entericidin"/>
</dbReference>